<dbReference type="Pfam" id="PF13087">
    <property type="entry name" value="AAA_12"/>
    <property type="match status" value="1"/>
</dbReference>
<dbReference type="RefSeq" id="WP_072358830.1">
    <property type="nucleotide sequence ID" value="NZ_CP139972.1"/>
</dbReference>
<sequence>MSVNNSDKALTGHMLYMRLLETGDGQQPLATLRSLRGVLEQLFRHLTMHEARSFSNLFARMQFYFDKHGVAADQRRQLTILRILTTKAMTGGLRADQDDALLCIHTLATVIEQYYEVPQPEALLERCAAVAGKTLTQGPVDNNPLVPLLKCLVTGVGPLQKTPDGIAFFVLQGKDDEAGEVQIHISSVYQPHTSALHRQVRTYDTVHILHADFHTGKGQYEAVKATRFILEPDLLIDISDLAECFGRGGPNPFLYLVKKLVPQTTGLPAFKGNIVNSLLDNVLRHPEMKLRESFVEAVAENVLQAAGYGRQELNSMYADIRETHWPNLREASRELRDRPVRIEPTFFSALYGLQGRLDILAEDDTDPTRKEIFELKSGRAPDFGAWKNHEMQVTGYNLLLQSTFGDERCGSSAILYSSASNSPLRNVTNNRPAENELLALRNEIVSQLLRLSAGEYDILDKITVLAAEGLPSFSVVHFANFEETYGKANPLLKTYYQQFLSFLLREFLLAKCGMYASMHREEDAEGFAALWLQPESEKRSRFTIIPGLCFQHFDEAQSSVVFSIQKPVNHNFRPGDTAIIYPRDTTGLAPLQHQILKGRVDELQKDRLTFSLNNRQITHDFFAHQQQWVIEHDIYESNFWISATALFHVLEPRFAARMELLLGMREPVKAPFPLPAPTMFNSNQQEILQAALDAKDYYLVQGPPGTGKTSSLLTAMVTSLAAAGTQMMIVAFTNKAVDEICKKLESKGVQYLRLGGRRSAAENQLRTYCLEGDIAQAREYIANQQIFVATVATMATRLPNLQLLGVKMDTLIVDEASQLTEPQLLGLVLPFRKFVLIGDQNQLPPVVAQADNFCLTEAGLLHSTGISDLRCTLFERLIQACKQHGWHHGWGMLNTHFRMHNDIANLINHYYAYQLSPGQPLQAAPFIRQDAGDGNWSQILSRGRTIFLPSPMEPTSKMHKTEAEQVVSLLTYLQESRGAAFNKDTVGVVTPWRTQISLIRELIGANEALQAINIDTAERFQGAENDIIIISLAVYHPTQLNMLQSLGTFRWEEHTIEVDRKLLVTLSRARQQVILMGYEPALRSSLHYGKVLDKIRAQ</sequence>
<dbReference type="Gene3D" id="3.90.320.10">
    <property type="match status" value="1"/>
</dbReference>
<dbReference type="InterPro" id="IPR011604">
    <property type="entry name" value="PDDEXK-like_dom_sf"/>
</dbReference>
<dbReference type="InterPro" id="IPR045055">
    <property type="entry name" value="DNA2/NAM7-like"/>
</dbReference>
<dbReference type="CDD" id="cd18808">
    <property type="entry name" value="SF1_C_Upf1"/>
    <property type="match status" value="1"/>
</dbReference>
<dbReference type="InterPro" id="IPR041679">
    <property type="entry name" value="DNA2/NAM7-like_C"/>
</dbReference>
<dbReference type="EMBL" id="CP140154">
    <property type="protein sequence ID" value="WQG87495.1"/>
    <property type="molecule type" value="Genomic_DNA"/>
</dbReference>
<dbReference type="Proteomes" id="UP000183788">
    <property type="component" value="Unassembled WGS sequence"/>
</dbReference>
<dbReference type="EMBL" id="FPIZ01000004">
    <property type="protein sequence ID" value="SFW41200.1"/>
    <property type="molecule type" value="Genomic_DNA"/>
</dbReference>
<organism evidence="2 4">
    <name type="scientific">Chitinophaga sancti</name>
    <dbReference type="NCBI Taxonomy" id="1004"/>
    <lineage>
        <taxon>Bacteria</taxon>
        <taxon>Pseudomonadati</taxon>
        <taxon>Bacteroidota</taxon>
        <taxon>Chitinophagia</taxon>
        <taxon>Chitinophagales</taxon>
        <taxon>Chitinophagaceae</taxon>
        <taxon>Chitinophaga</taxon>
    </lineage>
</organism>
<proteinExistence type="predicted"/>
<reference evidence="3 5" key="2">
    <citation type="submission" date="2023-11" db="EMBL/GenBank/DDBJ databases">
        <title>MicrobeMod: A computational toolkit for identifying prokaryotic methylation and restriction-modification with nanopore sequencing.</title>
        <authorList>
            <person name="Crits-Christoph A."/>
            <person name="Kang S.C."/>
            <person name="Lee H."/>
            <person name="Ostrov N."/>
        </authorList>
    </citation>
    <scope>NUCLEOTIDE SEQUENCE [LARGE SCALE GENOMIC DNA]</scope>
    <source>
        <strain evidence="3 5">ATCC 23090</strain>
    </source>
</reference>
<dbReference type="OrthoDB" id="9757917at2"/>
<dbReference type="Gene3D" id="3.40.50.300">
    <property type="entry name" value="P-loop containing nucleotide triphosphate hydrolases"/>
    <property type="match status" value="3"/>
</dbReference>
<evidence type="ECO:0000259" key="1">
    <source>
        <dbReference type="Pfam" id="PF13087"/>
    </source>
</evidence>
<dbReference type="AlphaFoldDB" id="A0A1K1P0A6"/>
<gene>
    <name evidence="2" type="ORF">SAMN05661012_01682</name>
    <name evidence="3" type="ORF">SR876_21445</name>
</gene>
<dbReference type="PANTHER" id="PTHR10887">
    <property type="entry name" value="DNA2/NAM7 HELICASE FAMILY"/>
    <property type="match status" value="1"/>
</dbReference>
<feature type="domain" description="DNA2/NAM7 helicase-like C-terminal" evidence="1">
    <location>
        <begin position="871"/>
        <end position="1077"/>
    </location>
</feature>
<evidence type="ECO:0000313" key="5">
    <source>
        <dbReference type="Proteomes" id="UP001326715"/>
    </source>
</evidence>
<dbReference type="Pfam" id="PF13245">
    <property type="entry name" value="AAA_19"/>
    <property type="match status" value="1"/>
</dbReference>
<dbReference type="SUPFAM" id="SSF52540">
    <property type="entry name" value="P-loop containing nucleoside triphosphate hydrolases"/>
    <property type="match status" value="1"/>
</dbReference>
<evidence type="ECO:0000313" key="3">
    <source>
        <dbReference type="EMBL" id="WQG87495.1"/>
    </source>
</evidence>
<dbReference type="InterPro" id="IPR027417">
    <property type="entry name" value="P-loop_NTPase"/>
</dbReference>
<dbReference type="STRING" id="1004.SAMN05661012_01682"/>
<reference evidence="2 4" key="1">
    <citation type="submission" date="2016-11" db="EMBL/GenBank/DDBJ databases">
        <authorList>
            <person name="Jaros S."/>
            <person name="Januszkiewicz K."/>
            <person name="Wedrychowicz H."/>
        </authorList>
    </citation>
    <scope>NUCLEOTIDE SEQUENCE [LARGE SCALE GENOMIC DNA]</scope>
    <source>
        <strain evidence="2 4">DSM 784</strain>
    </source>
</reference>
<dbReference type="InterPro" id="IPR047187">
    <property type="entry name" value="SF1_C_Upf1"/>
</dbReference>
<evidence type="ECO:0000313" key="2">
    <source>
        <dbReference type="EMBL" id="SFW41200.1"/>
    </source>
</evidence>
<keyword evidence="5" id="KW-1185">Reference proteome</keyword>
<accession>A0A1K1P0A6</accession>
<dbReference type="Proteomes" id="UP001326715">
    <property type="component" value="Chromosome"/>
</dbReference>
<name>A0A1K1P0A6_9BACT</name>
<protein>
    <submittedName>
        <fullName evidence="2">AAA domain-containing protein</fullName>
    </submittedName>
</protein>
<evidence type="ECO:0000313" key="4">
    <source>
        <dbReference type="Proteomes" id="UP000183788"/>
    </source>
</evidence>
<dbReference type="PANTHER" id="PTHR10887:SF495">
    <property type="entry name" value="HELICASE SENATAXIN ISOFORM X1-RELATED"/>
    <property type="match status" value="1"/>
</dbReference>